<feature type="repeat" description="ANK" evidence="7">
    <location>
        <begin position="114"/>
        <end position="146"/>
    </location>
</feature>
<feature type="transmembrane region" description="Helical" evidence="9">
    <location>
        <begin position="549"/>
        <end position="579"/>
    </location>
</feature>
<evidence type="ECO:0000256" key="3">
    <source>
        <dbReference type="ARBA" id="ARBA00022737"/>
    </source>
</evidence>
<evidence type="ECO:0000256" key="7">
    <source>
        <dbReference type="PROSITE-ProRule" id="PRU00023"/>
    </source>
</evidence>
<feature type="transmembrane region" description="Helical" evidence="9">
    <location>
        <begin position="511"/>
        <end position="537"/>
    </location>
</feature>
<keyword evidence="5 7" id="KW-0040">ANK repeat</keyword>
<gene>
    <name evidence="11" type="ordered locus">VIT_05s0165g00160</name>
</gene>
<keyword evidence="3" id="KW-0677">Repeat</keyword>
<accession>F6HN60</accession>
<dbReference type="InterPro" id="IPR002110">
    <property type="entry name" value="Ankyrin_rpt"/>
</dbReference>
<dbReference type="SMR" id="F6HN60"/>
<dbReference type="Pfam" id="PF13962">
    <property type="entry name" value="PGG"/>
    <property type="match status" value="1"/>
</dbReference>
<feature type="domain" description="PGG" evidence="10">
    <location>
        <begin position="470"/>
        <end position="575"/>
    </location>
</feature>
<feature type="repeat" description="ANK" evidence="7">
    <location>
        <begin position="300"/>
        <end position="326"/>
    </location>
</feature>
<dbReference type="Pfam" id="PF12796">
    <property type="entry name" value="Ank_2"/>
    <property type="match status" value="3"/>
</dbReference>
<proteinExistence type="predicted"/>
<evidence type="ECO:0000256" key="8">
    <source>
        <dbReference type="SAM" id="MobiDB-lite"/>
    </source>
</evidence>
<comment type="subcellular location">
    <subcellularLocation>
        <location evidence="1">Membrane</location>
        <topology evidence="1">Multi-pass membrane protein</topology>
    </subcellularLocation>
</comment>
<evidence type="ECO:0000259" key="10">
    <source>
        <dbReference type="Pfam" id="PF13962"/>
    </source>
</evidence>
<evidence type="ECO:0000256" key="1">
    <source>
        <dbReference type="ARBA" id="ARBA00004141"/>
    </source>
</evidence>
<dbReference type="InterPro" id="IPR036770">
    <property type="entry name" value="Ankyrin_rpt-contain_sf"/>
</dbReference>
<dbReference type="eggNOG" id="KOG0504">
    <property type="taxonomic scope" value="Eukaryota"/>
</dbReference>
<protein>
    <recommendedName>
        <fullName evidence="10">PGG domain-containing protein</fullName>
    </recommendedName>
</protein>
<evidence type="ECO:0000256" key="2">
    <source>
        <dbReference type="ARBA" id="ARBA00022692"/>
    </source>
</evidence>
<name>F6HN60_VITVI</name>
<dbReference type="SMART" id="SM00248">
    <property type="entry name" value="ANK"/>
    <property type="match status" value="9"/>
</dbReference>
<feature type="region of interest" description="Disordered" evidence="8">
    <location>
        <begin position="450"/>
        <end position="470"/>
    </location>
</feature>
<organism evidence="11 12">
    <name type="scientific">Vitis vinifera</name>
    <name type="common">Grape</name>
    <dbReference type="NCBI Taxonomy" id="29760"/>
    <lineage>
        <taxon>Eukaryota</taxon>
        <taxon>Viridiplantae</taxon>
        <taxon>Streptophyta</taxon>
        <taxon>Embryophyta</taxon>
        <taxon>Tracheophyta</taxon>
        <taxon>Spermatophyta</taxon>
        <taxon>Magnoliopsida</taxon>
        <taxon>eudicotyledons</taxon>
        <taxon>Gunneridae</taxon>
        <taxon>Pentapetalae</taxon>
        <taxon>rosids</taxon>
        <taxon>Vitales</taxon>
        <taxon>Vitaceae</taxon>
        <taxon>Viteae</taxon>
        <taxon>Vitis</taxon>
    </lineage>
</organism>
<evidence type="ECO:0000256" key="4">
    <source>
        <dbReference type="ARBA" id="ARBA00022989"/>
    </source>
</evidence>
<keyword evidence="12" id="KW-1185">Reference proteome</keyword>
<dbReference type="InParanoid" id="F6HN60"/>
<evidence type="ECO:0000256" key="9">
    <source>
        <dbReference type="SAM" id="Phobius"/>
    </source>
</evidence>
<feature type="repeat" description="ANK" evidence="7">
    <location>
        <begin position="263"/>
        <end position="295"/>
    </location>
</feature>
<dbReference type="Gene3D" id="1.25.40.20">
    <property type="entry name" value="Ankyrin repeat-containing domain"/>
    <property type="match status" value="1"/>
</dbReference>
<keyword evidence="2 9" id="KW-0812">Transmembrane</keyword>
<keyword evidence="4 9" id="KW-1133">Transmembrane helix</keyword>
<dbReference type="AlphaFoldDB" id="F6HN60"/>
<evidence type="ECO:0000256" key="5">
    <source>
        <dbReference type="ARBA" id="ARBA00023043"/>
    </source>
</evidence>
<dbReference type="PROSITE" id="PS50297">
    <property type="entry name" value="ANK_REP_REGION"/>
    <property type="match status" value="3"/>
</dbReference>
<dbReference type="PROSITE" id="PS50088">
    <property type="entry name" value="ANK_REPEAT"/>
    <property type="match status" value="3"/>
</dbReference>
<evidence type="ECO:0000313" key="12">
    <source>
        <dbReference type="Proteomes" id="UP000009183"/>
    </source>
</evidence>
<dbReference type="FunFam" id="1.25.40.20:FF:001035">
    <property type="entry name" value="Uncharacterized protein"/>
    <property type="match status" value="1"/>
</dbReference>
<dbReference type="InterPro" id="IPR026961">
    <property type="entry name" value="PGG_dom"/>
</dbReference>
<dbReference type="GO" id="GO:0016020">
    <property type="term" value="C:membrane"/>
    <property type="evidence" value="ECO:0000318"/>
    <property type="project" value="GO_Central"/>
</dbReference>
<keyword evidence="6 9" id="KW-0472">Membrane</keyword>
<feature type="compositionally biased region" description="Basic and acidic residues" evidence="8">
    <location>
        <begin position="457"/>
        <end position="470"/>
    </location>
</feature>
<dbReference type="EMBL" id="FN595997">
    <property type="protein sequence ID" value="CCB56115.1"/>
    <property type="molecule type" value="Genomic_DNA"/>
</dbReference>
<dbReference type="SUPFAM" id="SSF48403">
    <property type="entry name" value="Ankyrin repeat"/>
    <property type="match status" value="1"/>
</dbReference>
<dbReference type="FunFam" id="1.25.40.20:FF:001028">
    <property type="entry name" value="Uncharacterized protein"/>
    <property type="match status" value="1"/>
</dbReference>
<feature type="transmembrane region" description="Helical" evidence="9">
    <location>
        <begin position="478"/>
        <end position="499"/>
    </location>
</feature>
<reference evidence="12" key="1">
    <citation type="journal article" date="2007" name="Nature">
        <title>The grapevine genome sequence suggests ancestral hexaploidization in major angiosperm phyla.</title>
        <authorList>
            <consortium name="The French-Italian Public Consortium for Grapevine Genome Characterization."/>
            <person name="Jaillon O."/>
            <person name="Aury J.-M."/>
            <person name="Noel B."/>
            <person name="Policriti A."/>
            <person name="Clepet C."/>
            <person name="Casagrande A."/>
            <person name="Choisne N."/>
            <person name="Aubourg S."/>
            <person name="Vitulo N."/>
            <person name="Jubin C."/>
            <person name="Vezzi A."/>
            <person name="Legeai F."/>
            <person name="Hugueney P."/>
            <person name="Dasilva C."/>
            <person name="Horner D."/>
            <person name="Mica E."/>
            <person name="Jublot D."/>
            <person name="Poulain J."/>
            <person name="Bruyere C."/>
            <person name="Billault A."/>
            <person name="Segurens B."/>
            <person name="Gouyvenoux M."/>
            <person name="Ugarte E."/>
            <person name="Cattonaro F."/>
            <person name="Anthouard V."/>
            <person name="Vico V."/>
            <person name="Del Fabbro C."/>
            <person name="Alaux M."/>
            <person name="Di Gaspero G."/>
            <person name="Dumas V."/>
            <person name="Felice N."/>
            <person name="Paillard S."/>
            <person name="Juman I."/>
            <person name="Moroldo M."/>
            <person name="Scalabrin S."/>
            <person name="Canaguier A."/>
            <person name="Le Clainche I."/>
            <person name="Malacrida G."/>
            <person name="Durand E."/>
            <person name="Pesole G."/>
            <person name="Laucou V."/>
            <person name="Chatelet P."/>
            <person name="Merdinoglu D."/>
            <person name="Delledonne M."/>
            <person name="Pezzotti M."/>
            <person name="Lecharny A."/>
            <person name="Scarpelli C."/>
            <person name="Artiguenave F."/>
            <person name="Pe M.E."/>
            <person name="Valle G."/>
            <person name="Morgante M."/>
            <person name="Caboche M."/>
            <person name="Adam-Blondon A.-F."/>
            <person name="Weissenbach J."/>
            <person name="Quetier F."/>
            <person name="Wincker P."/>
        </authorList>
    </citation>
    <scope>NUCLEOTIDE SEQUENCE [LARGE SCALE GENOMIC DNA]</scope>
    <source>
        <strain evidence="12">cv. Pinot noir / PN40024</strain>
    </source>
</reference>
<dbReference type="STRING" id="29760.F6HN60"/>
<dbReference type="PaxDb" id="29760-VIT_05s0165g00160.t01"/>
<evidence type="ECO:0000313" key="11">
    <source>
        <dbReference type="EMBL" id="CCB56115.1"/>
    </source>
</evidence>
<dbReference type="Proteomes" id="UP000009183">
    <property type="component" value="Chromosome 5"/>
</dbReference>
<dbReference type="PANTHER" id="PTHR24186:SF53">
    <property type="entry name" value="PGG DOMAIN-CONTAINING PROTEIN"/>
    <property type="match status" value="1"/>
</dbReference>
<evidence type="ECO:0000256" key="6">
    <source>
        <dbReference type="ARBA" id="ARBA00023136"/>
    </source>
</evidence>
<dbReference type="PANTHER" id="PTHR24186">
    <property type="entry name" value="PROTEIN PHOSPHATASE 1 REGULATORY SUBUNIT"/>
    <property type="match status" value="1"/>
</dbReference>
<dbReference type="HOGENOM" id="CLU_000134_36_4_1"/>
<dbReference type="ExpressionAtlas" id="F6HN60">
    <property type="expression patterns" value="baseline and differential"/>
</dbReference>
<sequence>MDLSTSINTAESHTLYLEQLAAQDGSQTEISNQAADADGSQTPITCMDAALYEAAAYGRIDVLEQMSEHHFVVQLTPNKNTVLHIAAQFGQLDCVQYILGLHSSSSLLLKPNLKGDTPLHHAAREGHLTVVKALIDAAKRLHQEIESGVGGDKAIMRMTNEEENTALHEAVRYHHSEVVKSLTEEDPEFIYGANIAGYTLLYMAAERGFEDLVNLILGTCTSPSYSGMMGRTALHAAVIRNDQEMTARLLEWKPDLTKEVDENGWSPLHCAAYLGHTAIVEQLLDKSPDKSVTYLGLKDSKKTALHIAANRDHRDIVKLLLSHSPDCCEQVDDKGNNVLHYAIMSEQFLAAGGILGRNSLLSVRRLINEKDAKGDTPLHLLASYQVYDPFLSADNRVDKMALNKDKLTALDIISRDKVKPRRIFKEEIRRQWREWEKVVVGPFSWQEAINKDSGSSKSEDVEKDESISTTKREGETHLIVAALVATVTFAAGFTLPGGYNDNGMAILTKRAAFKAFIVTDTMAVILSVSAVFVYFFMSVHEDEDYLDKHLIMGFFLTVLSMGAMVVAFMTGLYAVILRLRRKMSRTRKMKVVQQLKQRLGRLGQSPHSCVAVPRRDKGRSAEHCWSFMQISGA</sequence>